<keyword evidence="3" id="KW-1185">Reference proteome</keyword>
<organism evidence="2 3">
    <name type="scientific">Paraburkholderia lacunae</name>
    <dbReference type="NCBI Taxonomy" id="2211104"/>
    <lineage>
        <taxon>Bacteria</taxon>
        <taxon>Pseudomonadati</taxon>
        <taxon>Pseudomonadota</taxon>
        <taxon>Betaproteobacteria</taxon>
        <taxon>Burkholderiales</taxon>
        <taxon>Burkholderiaceae</taxon>
        <taxon>Paraburkholderia</taxon>
    </lineage>
</organism>
<dbReference type="OrthoDB" id="9808681at2"/>
<dbReference type="CDD" id="cd13400">
    <property type="entry name" value="LT_IagB-like"/>
    <property type="match status" value="1"/>
</dbReference>
<feature type="domain" description="Transglycosylase SLT" evidence="1">
    <location>
        <begin position="14"/>
        <end position="110"/>
    </location>
</feature>
<dbReference type="Proteomes" id="UP000254875">
    <property type="component" value="Unassembled WGS sequence"/>
</dbReference>
<dbReference type="Pfam" id="PF01464">
    <property type="entry name" value="SLT"/>
    <property type="match status" value="1"/>
</dbReference>
<evidence type="ECO:0000259" key="1">
    <source>
        <dbReference type="Pfam" id="PF01464"/>
    </source>
</evidence>
<dbReference type="InterPro" id="IPR008258">
    <property type="entry name" value="Transglycosylase_SLT_dom_1"/>
</dbReference>
<dbReference type="EMBL" id="QHKS01000031">
    <property type="protein sequence ID" value="RDJ98720.1"/>
    <property type="molecule type" value="Genomic_DNA"/>
</dbReference>
<dbReference type="AlphaFoldDB" id="A0A370MZB1"/>
<proteinExistence type="predicted"/>
<dbReference type="SUPFAM" id="SSF53955">
    <property type="entry name" value="Lysozyme-like"/>
    <property type="match status" value="1"/>
</dbReference>
<accession>A0A370MZB1</accession>
<gene>
    <name evidence="2" type="ORF">DLM46_32210</name>
</gene>
<sequence>MAIALITPSARGDCFDDAAAYQQVNPLILRAIAWQESRNRPNATHLNANGSPDYGVMQINSIHLRELAHDHIDRDALMRRCKNVYIAAWHLRGKMEKCGNTWTAVGAYHSETPAERDLYAWHIAAIVRQWHDMPDASPTSSPNPTRIAKK</sequence>
<comment type="caution">
    <text evidence="2">The sequence shown here is derived from an EMBL/GenBank/DDBJ whole genome shotgun (WGS) entry which is preliminary data.</text>
</comment>
<dbReference type="InterPro" id="IPR023346">
    <property type="entry name" value="Lysozyme-like_dom_sf"/>
</dbReference>
<name>A0A370MZB1_9BURK</name>
<dbReference type="Gene3D" id="1.10.530.10">
    <property type="match status" value="1"/>
</dbReference>
<evidence type="ECO:0000313" key="2">
    <source>
        <dbReference type="EMBL" id="RDJ98720.1"/>
    </source>
</evidence>
<reference evidence="3" key="1">
    <citation type="submission" date="2018-05" db="EMBL/GenBank/DDBJ databases">
        <authorList>
            <person name="Feng T."/>
        </authorList>
    </citation>
    <scope>NUCLEOTIDE SEQUENCE [LARGE SCALE GENOMIC DNA]</scope>
    <source>
        <strain evidence="3">S27</strain>
    </source>
</reference>
<protein>
    <submittedName>
        <fullName evidence="2">BapC protein</fullName>
    </submittedName>
</protein>
<evidence type="ECO:0000313" key="3">
    <source>
        <dbReference type="Proteomes" id="UP000254875"/>
    </source>
</evidence>